<organism evidence="2 3">
    <name type="scientific">Cellulomonas xiejunii</name>
    <dbReference type="NCBI Taxonomy" id="2968083"/>
    <lineage>
        <taxon>Bacteria</taxon>
        <taxon>Bacillati</taxon>
        <taxon>Actinomycetota</taxon>
        <taxon>Actinomycetes</taxon>
        <taxon>Micrococcales</taxon>
        <taxon>Cellulomonadaceae</taxon>
        <taxon>Cellulomonas</taxon>
    </lineage>
</organism>
<feature type="compositionally biased region" description="Acidic residues" evidence="1">
    <location>
        <begin position="234"/>
        <end position="252"/>
    </location>
</feature>
<evidence type="ECO:0000313" key="2">
    <source>
        <dbReference type="EMBL" id="UUI72727.1"/>
    </source>
</evidence>
<dbReference type="Gene3D" id="3.30.70.2970">
    <property type="entry name" value="Protein of unknown function (DUF541), domain 2"/>
    <property type="match status" value="1"/>
</dbReference>
<dbReference type="EMBL" id="CP101987">
    <property type="protein sequence ID" value="UUI72727.1"/>
    <property type="molecule type" value="Genomic_DNA"/>
</dbReference>
<dbReference type="PANTHER" id="PTHR34387:SF1">
    <property type="entry name" value="PERIPLASMIC IMMUNOGENIC PROTEIN"/>
    <property type="match status" value="1"/>
</dbReference>
<reference evidence="2 3" key="1">
    <citation type="submission" date="2022-07" db="EMBL/GenBank/DDBJ databases">
        <title>Novel species in genus cellulomonas.</title>
        <authorList>
            <person name="Ye L."/>
        </authorList>
    </citation>
    <scope>NUCLEOTIDE SEQUENCE [LARGE SCALE GENOMIC DNA]</scope>
    <source>
        <strain evidence="3">zg-B89</strain>
    </source>
</reference>
<accession>A0ABY5KU06</accession>
<gene>
    <name evidence="2" type="ORF">NP048_04540</name>
</gene>
<name>A0ABY5KU06_9CELL</name>
<evidence type="ECO:0000256" key="1">
    <source>
        <dbReference type="SAM" id="MobiDB-lite"/>
    </source>
</evidence>
<sequence length="252" mass="26058">MRDAHDVGRHDDRPRGGVTVRGTGAADAVPDVVVADLATEVRADDVAVALREATDAFAAVRAALRDAGVDDRAVRTGPTSTWTEQTGPDGQSLRVVARLGMVVTLHDVGAAGDVVGRAVAAGGSPVRLGGLRLVVSDPTAAQARAREAAWQDAAAKAQHLAQLAGRATGAVLWVHEDEPGGAAPRFARAARAEAFSVPVEPGEQTVQAAITVRWAWAPEPAPAGTARPESKDAESEDGQLEAPEFEDGPEVR</sequence>
<dbReference type="InterPro" id="IPR052022">
    <property type="entry name" value="26kDa_periplasmic_antigen"/>
</dbReference>
<protein>
    <submittedName>
        <fullName evidence="2">SIMPL domain-containing protein</fullName>
    </submittedName>
</protein>
<keyword evidence="3" id="KW-1185">Reference proteome</keyword>
<dbReference type="InterPro" id="IPR007497">
    <property type="entry name" value="SIMPL/DUF541"/>
</dbReference>
<feature type="compositionally biased region" description="Basic and acidic residues" evidence="1">
    <location>
        <begin position="1"/>
        <end position="15"/>
    </location>
</feature>
<dbReference type="RefSeq" id="WP_227578306.1">
    <property type="nucleotide sequence ID" value="NZ_CP101987.1"/>
</dbReference>
<feature type="region of interest" description="Disordered" evidence="1">
    <location>
        <begin position="217"/>
        <end position="252"/>
    </location>
</feature>
<evidence type="ECO:0000313" key="3">
    <source>
        <dbReference type="Proteomes" id="UP001316384"/>
    </source>
</evidence>
<dbReference type="Proteomes" id="UP001316384">
    <property type="component" value="Chromosome"/>
</dbReference>
<feature type="region of interest" description="Disordered" evidence="1">
    <location>
        <begin position="1"/>
        <end position="23"/>
    </location>
</feature>
<dbReference type="Gene3D" id="3.30.110.170">
    <property type="entry name" value="Protein of unknown function (DUF541), domain 1"/>
    <property type="match status" value="1"/>
</dbReference>
<dbReference type="Pfam" id="PF04402">
    <property type="entry name" value="SIMPL"/>
    <property type="match status" value="1"/>
</dbReference>
<dbReference type="PANTHER" id="PTHR34387">
    <property type="entry name" value="SLR1258 PROTEIN"/>
    <property type="match status" value="1"/>
</dbReference>
<proteinExistence type="predicted"/>